<dbReference type="Pfam" id="PF07372">
    <property type="entry name" value="DUF1491"/>
    <property type="match status" value="1"/>
</dbReference>
<dbReference type="EMBL" id="UOEM01000062">
    <property type="protein sequence ID" value="VAW13609.1"/>
    <property type="molecule type" value="Genomic_DNA"/>
</dbReference>
<sequence length="115" mass="12725">MAHVRRVFSEGATAIVVRKGDADAGAIFIRTLGANGISALLGPALGLAATEAGERVWRQLVEEGPFDRADPDSVRRIDERLARELQFDPDIWIIEIEDRTGRHFLEPYALAVEEN</sequence>
<organism evidence="1">
    <name type="scientific">hydrothermal vent metagenome</name>
    <dbReference type="NCBI Taxonomy" id="652676"/>
    <lineage>
        <taxon>unclassified sequences</taxon>
        <taxon>metagenomes</taxon>
        <taxon>ecological metagenomes</taxon>
    </lineage>
</organism>
<reference evidence="1" key="1">
    <citation type="submission" date="2018-06" db="EMBL/GenBank/DDBJ databases">
        <authorList>
            <person name="Zhirakovskaya E."/>
        </authorList>
    </citation>
    <scope>NUCLEOTIDE SEQUENCE</scope>
</reference>
<protein>
    <recommendedName>
        <fullName evidence="2">DUF1491 family protein</fullName>
    </recommendedName>
</protein>
<dbReference type="Gene3D" id="3.40.1530.20">
    <property type="entry name" value="Protein of unknown function (DUF1491)"/>
    <property type="match status" value="1"/>
</dbReference>
<dbReference type="InterPro" id="IPR009964">
    <property type="entry name" value="DUF1491"/>
</dbReference>
<proteinExistence type="predicted"/>
<evidence type="ECO:0000313" key="1">
    <source>
        <dbReference type="EMBL" id="VAW13609.1"/>
    </source>
</evidence>
<gene>
    <name evidence="1" type="ORF">MNBD_ALPHA09-1765</name>
</gene>
<evidence type="ECO:0008006" key="2">
    <source>
        <dbReference type="Google" id="ProtNLM"/>
    </source>
</evidence>
<accession>A0A3B0TN26</accession>
<name>A0A3B0TN26_9ZZZZ</name>
<dbReference type="AlphaFoldDB" id="A0A3B0TN26"/>